<dbReference type="SUPFAM" id="SSF50985">
    <property type="entry name" value="RCC1/BLIP-II"/>
    <property type="match status" value="1"/>
</dbReference>
<dbReference type="InterPro" id="IPR011333">
    <property type="entry name" value="SKP1/BTB/POZ_sf"/>
</dbReference>
<feature type="region of interest" description="Disordered" evidence="4">
    <location>
        <begin position="528"/>
        <end position="550"/>
    </location>
</feature>
<feature type="compositionally biased region" description="Polar residues" evidence="4">
    <location>
        <begin position="1181"/>
        <end position="1193"/>
    </location>
</feature>
<evidence type="ECO:0000259" key="5">
    <source>
        <dbReference type="PROSITE" id="PS50097"/>
    </source>
</evidence>
<dbReference type="FunCoup" id="A0A1Y2EUW4">
    <property type="interactions" value="88"/>
</dbReference>
<dbReference type="InterPro" id="IPR000408">
    <property type="entry name" value="Reg_chr_condens"/>
</dbReference>
<feature type="region of interest" description="Disordered" evidence="4">
    <location>
        <begin position="1374"/>
        <end position="1477"/>
    </location>
</feature>
<evidence type="ECO:0000256" key="2">
    <source>
        <dbReference type="PROSITE-ProRule" id="PRU00235"/>
    </source>
</evidence>
<feature type="compositionally biased region" description="Gly residues" evidence="4">
    <location>
        <begin position="1459"/>
        <end position="1468"/>
    </location>
</feature>
<dbReference type="CDD" id="cd18186">
    <property type="entry name" value="BTB_POZ_ZBTB_KLHL-like"/>
    <property type="match status" value="1"/>
</dbReference>
<dbReference type="STRING" id="106004.A0A1Y2EUW4"/>
<feature type="compositionally biased region" description="Low complexity" evidence="4">
    <location>
        <begin position="1024"/>
        <end position="1039"/>
    </location>
</feature>
<dbReference type="SUPFAM" id="SSF54695">
    <property type="entry name" value="POZ domain"/>
    <property type="match status" value="2"/>
</dbReference>
<dbReference type="Pfam" id="PF13540">
    <property type="entry name" value="RCC1_2"/>
    <property type="match status" value="1"/>
</dbReference>
<feature type="repeat" description="RCC1" evidence="2">
    <location>
        <begin position="165"/>
        <end position="227"/>
    </location>
</feature>
<evidence type="ECO:0000256" key="4">
    <source>
        <dbReference type="SAM" id="MobiDB-lite"/>
    </source>
</evidence>
<feature type="region of interest" description="Disordered" evidence="4">
    <location>
        <begin position="616"/>
        <end position="635"/>
    </location>
</feature>
<dbReference type="SMART" id="SM00225">
    <property type="entry name" value="BTB"/>
    <property type="match status" value="2"/>
</dbReference>
<dbReference type="InParanoid" id="A0A1Y2EUW4"/>
<dbReference type="Gene3D" id="2.130.10.30">
    <property type="entry name" value="Regulator of chromosome condensation 1/beta-lactamase-inhibitor protein II"/>
    <property type="match status" value="1"/>
</dbReference>
<dbReference type="Pfam" id="PF12796">
    <property type="entry name" value="Ank_2"/>
    <property type="match status" value="1"/>
</dbReference>
<feature type="repeat" description="RCC1" evidence="2">
    <location>
        <begin position="347"/>
        <end position="398"/>
    </location>
</feature>
<dbReference type="PROSITE" id="PS50097">
    <property type="entry name" value="BTB"/>
    <property type="match status" value="2"/>
</dbReference>
<dbReference type="Pfam" id="PF00651">
    <property type="entry name" value="BTB"/>
    <property type="match status" value="2"/>
</dbReference>
<dbReference type="PANTHER" id="PTHR22872">
    <property type="entry name" value="BTK-BINDING PROTEIN-RELATED"/>
    <property type="match status" value="1"/>
</dbReference>
<feature type="compositionally biased region" description="Low complexity" evidence="4">
    <location>
        <begin position="1222"/>
        <end position="1240"/>
    </location>
</feature>
<dbReference type="CDD" id="cd18500">
    <property type="entry name" value="BACK_IBtk"/>
    <property type="match status" value="1"/>
</dbReference>
<feature type="domain" description="BTB" evidence="5">
    <location>
        <begin position="667"/>
        <end position="725"/>
    </location>
</feature>
<organism evidence="6 7">
    <name type="scientific">Leucosporidium creatinivorum</name>
    <dbReference type="NCBI Taxonomy" id="106004"/>
    <lineage>
        <taxon>Eukaryota</taxon>
        <taxon>Fungi</taxon>
        <taxon>Dikarya</taxon>
        <taxon>Basidiomycota</taxon>
        <taxon>Pucciniomycotina</taxon>
        <taxon>Microbotryomycetes</taxon>
        <taxon>Leucosporidiales</taxon>
        <taxon>Leucosporidium</taxon>
    </lineage>
</organism>
<proteinExistence type="predicted"/>
<feature type="compositionally biased region" description="Acidic residues" evidence="4">
    <location>
        <begin position="624"/>
        <end position="633"/>
    </location>
</feature>
<feature type="compositionally biased region" description="Gly residues" evidence="4">
    <location>
        <begin position="1430"/>
        <end position="1443"/>
    </location>
</feature>
<comment type="caution">
    <text evidence="6">The sequence shown here is derived from an EMBL/GenBank/DDBJ whole genome shotgun (WGS) entry which is preliminary data.</text>
</comment>
<feature type="region of interest" description="Disordered" evidence="4">
    <location>
        <begin position="21"/>
        <end position="48"/>
    </location>
</feature>
<reference evidence="6 7" key="1">
    <citation type="submission" date="2016-07" db="EMBL/GenBank/DDBJ databases">
        <title>Pervasive Adenine N6-methylation of Active Genes in Fungi.</title>
        <authorList>
            <consortium name="DOE Joint Genome Institute"/>
            <person name="Mondo S.J."/>
            <person name="Dannebaum R.O."/>
            <person name="Kuo R.C."/>
            <person name="Labutti K."/>
            <person name="Haridas S."/>
            <person name="Kuo A."/>
            <person name="Salamov A."/>
            <person name="Ahrendt S.R."/>
            <person name="Lipzen A."/>
            <person name="Sullivan W."/>
            <person name="Andreopoulos W.B."/>
            <person name="Clum A."/>
            <person name="Lindquist E."/>
            <person name="Daum C."/>
            <person name="Ramamoorthy G.K."/>
            <person name="Gryganskyi A."/>
            <person name="Culley D."/>
            <person name="Magnuson J.K."/>
            <person name="James T.Y."/>
            <person name="O'Malley M.A."/>
            <person name="Stajich J.E."/>
            <person name="Spatafora J.W."/>
            <person name="Visel A."/>
            <person name="Grigoriev I.V."/>
        </authorList>
    </citation>
    <scope>NUCLEOTIDE SEQUENCE [LARGE SCALE GENOMIC DNA]</scope>
    <source>
        <strain evidence="6 7">62-1032</strain>
    </source>
</reference>
<feature type="repeat" description="RCC1" evidence="2">
    <location>
        <begin position="280"/>
        <end position="347"/>
    </location>
</feature>
<feature type="region of interest" description="Disordered" evidence="4">
    <location>
        <begin position="1096"/>
        <end position="1315"/>
    </location>
</feature>
<gene>
    <name evidence="6" type="ORF">BCR35DRAFT_325846</name>
</gene>
<dbReference type="PANTHER" id="PTHR22872:SF2">
    <property type="entry name" value="INHIBITOR OF BRUTON TYROSINE KINASE"/>
    <property type="match status" value="1"/>
</dbReference>
<dbReference type="InterPro" id="IPR051625">
    <property type="entry name" value="Signaling_Regulatory_Domain"/>
</dbReference>
<evidence type="ECO:0000313" key="7">
    <source>
        <dbReference type="Proteomes" id="UP000193467"/>
    </source>
</evidence>
<feature type="compositionally biased region" description="Pro residues" evidence="4">
    <location>
        <begin position="1040"/>
        <end position="1049"/>
    </location>
</feature>
<keyword evidence="3" id="KW-0175">Coiled coil</keyword>
<dbReference type="InterPro" id="IPR000210">
    <property type="entry name" value="BTB/POZ_dom"/>
</dbReference>
<evidence type="ECO:0000313" key="6">
    <source>
        <dbReference type="EMBL" id="ORY75358.1"/>
    </source>
</evidence>
<dbReference type="InterPro" id="IPR009091">
    <property type="entry name" value="RCC1/BLIP-II"/>
</dbReference>
<feature type="compositionally biased region" description="Polar residues" evidence="4">
    <location>
        <begin position="1137"/>
        <end position="1147"/>
    </location>
</feature>
<dbReference type="OrthoDB" id="1893551at2759"/>
<dbReference type="InterPro" id="IPR036770">
    <property type="entry name" value="Ankyrin_rpt-contain_sf"/>
</dbReference>
<feature type="region of interest" description="Disordered" evidence="4">
    <location>
        <begin position="1015"/>
        <end position="1060"/>
    </location>
</feature>
<accession>A0A1Y2EUW4</accession>
<feature type="compositionally biased region" description="Low complexity" evidence="4">
    <location>
        <begin position="149"/>
        <end position="163"/>
    </location>
</feature>
<protein>
    <recommendedName>
        <fullName evidence="5">BTB domain-containing protein</fullName>
    </recommendedName>
</protein>
<evidence type="ECO:0000256" key="1">
    <source>
        <dbReference type="ARBA" id="ARBA00022737"/>
    </source>
</evidence>
<dbReference type="InterPro" id="IPR002110">
    <property type="entry name" value="Ankyrin_rpt"/>
</dbReference>
<dbReference type="SUPFAM" id="SSF48403">
    <property type="entry name" value="Ankyrin repeat"/>
    <property type="match status" value="1"/>
</dbReference>
<dbReference type="Proteomes" id="UP000193467">
    <property type="component" value="Unassembled WGS sequence"/>
</dbReference>
<dbReference type="PROSITE" id="PS50012">
    <property type="entry name" value="RCC1_3"/>
    <property type="match status" value="3"/>
</dbReference>
<evidence type="ECO:0000256" key="3">
    <source>
        <dbReference type="SAM" id="Coils"/>
    </source>
</evidence>
<dbReference type="Gene3D" id="3.30.710.10">
    <property type="entry name" value="Potassium Channel Kv1.1, Chain A"/>
    <property type="match status" value="2"/>
</dbReference>
<dbReference type="EMBL" id="MCGR01000038">
    <property type="protein sequence ID" value="ORY75358.1"/>
    <property type="molecule type" value="Genomic_DNA"/>
</dbReference>
<dbReference type="Gene3D" id="1.25.40.20">
    <property type="entry name" value="Ankyrin repeat-containing domain"/>
    <property type="match status" value="1"/>
</dbReference>
<keyword evidence="7" id="KW-1185">Reference proteome</keyword>
<keyword evidence="1" id="KW-0677">Repeat</keyword>
<feature type="coiled-coil region" evidence="3">
    <location>
        <begin position="1342"/>
        <end position="1369"/>
    </location>
</feature>
<feature type="compositionally biased region" description="Gly residues" evidence="4">
    <location>
        <begin position="1402"/>
        <end position="1413"/>
    </location>
</feature>
<feature type="domain" description="BTB" evidence="5">
    <location>
        <begin position="804"/>
        <end position="870"/>
    </location>
</feature>
<name>A0A1Y2EUW4_9BASI</name>
<feature type="compositionally biased region" description="Low complexity" evidence="4">
    <location>
        <begin position="1303"/>
        <end position="1315"/>
    </location>
</feature>
<feature type="region of interest" description="Disordered" evidence="4">
    <location>
        <begin position="143"/>
        <end position="163"/>
    </location>
</feature>
<sequence>MNVDLHSLYRDRAIRKARGFLTRGSQGNGGGSSNTMSRSPSGYGGGGGMATAALNAEANRRDDLGRTVLHLAVSELGEWALEWVELLLGVAGLQVNAVDKESGWSALHRALYVGNIAAARLLLTRDDVDARLKDHEGLSPFDVYNSTVDGTNPSDTSSSSNPGRLELYTWGQNRNFVLGFSGDGDRAFPERVQLKREEGGKGLSAFEPLRVKDVSMARLHTGIVTDERRNNVRLCGYGTGGRLGRSNHTQFTFAPLLDFPHQASAVVLSPDHTVVVTTSGDVFTFGLNRFGQLGYTLDAPTPSSRPSNSSADEPIQFSPRRVVGALKKEVVLGAAASRTHTAVFTADGLFTWGTNKGQLGYPAAGTAVQVMPRKVTIVSQPIVMLTATENATACLLESKDVVVLYHEGYIKISFPLSPFPSKMQAYRPPQVGAKPSIRKIASCGNTFVALSSLGDVFSFTLDSSSSTPVDSPSTLARIAPKPQRIWSLRRKFTAVTDVGVGLDGTIILCTVSGHVFVRSKKFDVASVGAGKAPSTPVASGSRSNGGGGGGGGWKFSRVPYLQRVIKVAANSTGAFAALRADVPLRFVDIEGPTLAQNLLGILPHWRRVGPLGARVGSHRKAGEEGDEEDDAEREVDASIERDVEVALRLLKVLEKWEGEWEEPLAGSDTFLVAGAKRFPVHSLVLAARSPVLADRLAANPTDDLTLDCKPLTALFLLHYIYSDDLPPIWDSRVGTALHELKALKGVSVADVKSELRRLALELRLPQLADSLEFQVKTVPSPSLAAHLHDLLHPPSPAPASAPAADIILELEDREVHCHSVVLRARCSFFETFYEDVDWTALRREGEEGVVRVDLTHIGWDVMSLVLEHIYRDAGMSLFQTVERATADEYIDFVTQVLAASNELLLDKLKQVCSAVLRSFVTLHNVCSILVDAAFYEATDLARACMYFLASSMETVLEGRLLDDLPPDLITALAAFCQERQGAKSPISRSGLLVQDLMLKHANWIAELDVGKSTGGARKFRPHISSSGNSPRPSPSLLSPGPSPSLPPRASPHLSPTLSPALQPLREDEPFAMDEDFSLDAASPSRLSFAAAGAVAASQQAGATPNNRRRPSVAMGSSPSAPSFTPLGSPPPPRLQPWSTAAPEQNKTPYDLRAIMATESATERRPRTTGSAERGEARPAASTCSTPLSASTGSWRPLQPARGPSLADIQSEQAARAARAEPSRPIARHPSAPAATTASPSTRPPPPATPTSAGAPLYTPTRLPPSARTPSGSRTTPKGGFGAADVPWTNYTFAPSTPPTPHDPFVATSSTPPTASSSFAAIQNQQQAEVAAIKEVKAPRSFAEVMAREREEARERVEEQKRIEEELEFARWFEEESRRVQSMAQAPEFVPRAATTAEPSYRGGRGGRGGGRGGRGGRKPSGGAPSVSIVGGEGSKGSSGGQPGGQSTAKGKSTRRGKGRGGGGGGAGGDRPPKGVQT</sequence>